<evidence type="ECO:0000313" key="1">
    <source>
        <dbReference type="EnsemblMetazoa" id="tetur26g01190.1"/>
    </source>
</evidence>
<evidence type="ECO:0000313" key="2">
    <source>
        <dbReference type="Proteomes" id="UP000015104"/>
    </source>
</evidence>
<dbReference type="Proteomes" id="UP000015104">
    <property type="component" value="Unassembled WGS sequence"/>
</dbReference>
<reference evidence="1" key="2">
    <citation type="submission" date="2015-06" db="UniProtKB">
        <authorList>
            <consortium name="EnsemblMetazoa"/>
        </authorList>
    </citation>
    <scope>IDENTIFICATION</scope>
</reference>
<reference evidence="2" key="1">
    <citation type="submission" date="2011-08" db="EMBL/GenBank/DDBJ databases">
        <authorList>
            <person name="Rombauts S."/>
        </authorList>
    </citation>
    <scope>NUCLEOTIDE SEQUENCE</scope>
    <source>
        <strain evidence="2">London</strain>
    </source>
</reference>
<sequence length="209" mass="23761">MDASNSMEIKYTEKPSGLKPEIIFCRCQEALMCIHHLTYIYQNRFVSSECISKCLELAKEGRALCSSCDSQKYIECITVDGKISVCVECYFNLCDNIPSFITVKEVLTYQFVKAIRPLVVDNTNQTLECGAFSFQDMDSELTNINSSPDSSYANLKRILPLTLEERCDFTFYRSNQCVIDILIDSITAENIGWEQAIDSIRLLNCTIID</sequence>
<dbReference type="HOGENOM" id="CLU_1316924_0_0_1"/>
<dbReference type="EnsemblMetazoa" id="tetur26g01190.1">
    <property type="protein sequence ID" value="tetur26g01190.1"/>
    <property type="gene ID" value="tetur26g01190"/>
</dbReference>
<name>T1KXS4_TETUR</name>
<dbReference type="AlphaFoldDB" id="T1KXS4"/>
<accession>T1KXS4</accession>
<dbReference type="EMBL" id="CAEY01000696">
    <property type="status" value="NOT_ANNOTATED_CDS"/>
    <property type="molecule type" value="Genomic_DNA"/>
</dbReference>
<protein>
    <submittedName>
        <fullName evidence="1">Uncharacterized protein</fullName>
    </submittedName>
</protein>
<proteinExistence type="predicted"/>
<keyword evidence="2" id="KW-1185">Reference proteome</keyword>
<organism evidence="1 2">
    <name type="scientific">Tetranychus urticae</name>
    <name type="common">Two-spotted spider mite</name>
    <dbReference type="NCBI Taxonomy" id="32264"/>
    <lineage>
        <taxon>Eukaryota</taxon>
        <taxon>Metazoa</taxon>
        <taxon>Ecdysozoa</taxon>
        <taxon>Arthropoda</taxon>
        <taxon>Chelicerata</taxon>
        <taxon>Arachnida</taxon>
        <taxon>Acari</taxon>
        <taxon>Acariformes</taxon>
        <taxon>Trombidiformes</taxon>
        <taxon>Prostigmata</taxon>
        <taxon>Eleutherengona</taxon>
        <taxon>Raphignathae</taxon>
        <taxon>Tetranychoidea</taxon>
        <taxon>Tetranychidae</taxon>
        <taxon>Tetranychus</taxon>
    </lineage>
</organism>